<comment type="caution">
    <text evidence="1">The sequence shown here is derived from an EMBL/GenBank/DDBJ whole genome shotgun (WGS) entry which is preliminary data.</text>
</comment>
<name>A0AAW0BKN5_9AGAR</name>
<evidence type="ECO:0008006" key="3">
    <source>
        <dbReference type="Google" id="ProtNLM"/>
    </source>
</evidence>
<dbReference type="AlphaFoldDB" id="A0AAW0BKN5"/>
<evidence type="ECO:0000313" key="1">
    <source>
        <dbReference type="EMBL" id="KAK7026846.1"/>
    </source>
</evidence>
<dbReference type="EMBL" id="JAYKXP010000099">
    <property type="protein sequence ID" value="KAK7026846.1"/>
    <property type="molecule type" value="Genomic_DNA"/>
</dbReference>
<gene>
    <name evidence="1" type="ORF">VNI00_015388</name>
</gene>
<proteinExistence type="predicted"/>
<reference evidence="1 2" key="1">
    <citation type="submission" date="2024-01" db="EMBL/GenBank/DDBJ databases">
        <title>A draft genome for a cacao thread blight-causing isolate of Paramarasmius palmivorus.</title>
        <authorList>
            <person name="Baruah I.K."/>
            <person name="Bukari Y."/>
            <person name="Amoako-Attah I."/>
            <person name="Meinhardt L.W."/>
            <person name="Bailey B.A."/>
            <person name="Cohen S.P."/>
        </authorList>
    </citation>
    <scope>NUCLEOTIDE SEQUENCE [LARGE SCALE GENOMIC DNA]</scope>
    <source>
        <strain evidence="1 2">GH-12</strain>
    </source>
</reference>
<accession>A0AAW0BKN5</accession>
<dbReference type="Proteomes" id="UP001383192">
    <property type="component" value="Unassembled WGS sequence"/>
</dbReference>
<evidence type="ECO:0000313" key="2">
    <source>
        <dbReference type="Proteomes" id="UP001383192"/>
    </source>
</evidence>
<keyword evidence="2" id="KW-1185">Reference proteome</keyword>
<protein>
    <recommendedName>
        <fullName evidence="3">Aminotransferase-like plant mobile domain-containing protein</fullName>
    </recommendedName>
</protein>
<organism evidence="1 2">
    <name type="scientific">Paramarasmius palmivorus</name>
    <dbReference type="NCBI Taxonomy" id="297713"/>
    <lineage>
        <taxon>Eukaryota</taxon>
        <taxon>Fungi</taxon>
        <taxon>Dikarya</taxon>
        <taxon>Basidiomycota</taxon>
        <taxon>Agaricomycotina</taxon>
        <taxon>Agaricomycetes</taxon>
        <taxon>Agaricomycetidae</taxon>
        <taxon>Agaricales</taxon>
        <taxon>Marasmiineae</taxon>
        <taxon>Marasmiaceae</taxon>
        <taxon>Paramarasmius</taxon>
    </lineage>
</organism>
<sequence length="220" mass="25593">MSLSNLRDFQTMWLDYRLLATKECASFSASWVSQAPSIFSQLGIKGDEWDKYSILHGFWLVFERELECQPPSSRGSALPGDTPVYFFVKQVPLGHSKALWDLWAKETKYFWSLDETGKKGLVDTQLNLPSFTFSIEIDHVWWDRVAYETVRNLHVVEGVDSFAPDITRTLDLPVLEVIRDRATFKIKEVDAYLSFVTFSYFHRFSYEEKLRRISSSESFA</sequence>